<organism evidence="1 2">
    <name type="scientific">Populus alba</name>
    <name type="common">White poplar</name>
    <dbReference type="NCBI Taxonomy" id="43335"/>
    <lineage>
        <taxon>Eukaryota</taxon>
        <taxon>Viridiplantae</taxon>
        <taxon>Streptophyta</taxon>
        <taxon>Embryophyta</taxon>
        <taxon>Tracheophyta</taxon>
        <taxon>Spermatophyta</taxon>
        <taxon>Magnoliopsida</taxon>
        <taxon>eudicotyledons</taxon>
        <taxon>Gunneridae</taxon>
        <taxon>Pentapetalae</taxon>
        <taxon>rosids</taxon>
        <taxon>fabids</taxon>
        <taxon>Malpighiales</taxon>
        <taxon>Salicaceae</taxon>
        <taxon>Saliceae</taxon>
        <taxon>Populus</taxon>
    </lineage>
</organism>
<dbReference type="Proteomes" id="UP000309997">
    <property type="component" value="Unassembled WGS sequence"/>
</dbReference>
<comment type="caution">
    <text evidence="1">The sequence shown here is derived from an EMBL/GenBank/DDBJ whole genome shotgun (WGS) entry which is preliminary data.</text>
</comment>
<dbReference type="EMBL" id="RCHU02000016">
    <property type="protein sequence ID" value="KAL3569514.1"/>
    <property type="molecule type" value="Genomic_DNA"/>
</dbReference>
<keyword evidence="2" id="KW-1185">Reference proteome</keyword>
<evidence type="ECO:0000313" key="1">
    <source>
        <dbReference type="EMBL" id="KAL3569514.1"/>
    </source>
</evidence>
<gene>
    <name evidence="1" type="ORF">D5086_029404</name>
</gene>
<proteinExistence type="predicted"/>
<accession>A0ACC4ATE9</accession>
<protein>
    <submittedName>
        <fullName evidence="1">Uncharacterized protein</fullName>
    </submittedName>
</protein>
<evidence type="ECO:0000313" key="2">
    <source>
        <dbReference type="Proteomes" id="UP000309997"/>
    </source>
</evidence>
<name>A0ACC4ATE9_POPAL</name>
<sequence>MKGKRPHATSGHKTPSDTADAVETQQPECAGSPTNSLTIYVVVAIVSNLKAHSPACKRSKVSTTGVNPTLNVMHTTNNGAAPAGAEMNTRKQYLTRSWVDVTSNATSLAKQKLKGCIISLSSSDTTPPSSTF</sequence>
<reference evidence="1 2" key="1">
    <citation type="journal article" date="2024" name="Plant Biotechnol. J.">
        <title>Genome and CRISPR/Cas9 system of a widespread forest tree (Populus alba) in the world.</title>
        <authorList>
            <person name="Liu Y.J."/>
            <person name="Jiang P.F."/>
            <person name="Han X.M."/>
            <person name="Li X.Y."/>
            <person name="Wang H.M."/>
            <person name="Wang Y.J."/>
            <person name="Wang X.X."/>
            <person name="Zeng Q.Y."/>
        </authorList>
    </citation>
    <scope>NUCLEOTIDE SEQUENCE [LARGE SCALE GENOMIC DNA]</scope>
    <source>
        <strain evidence="2">cv. PAL-ZL1</strain>
    </source>
</reference>